<protein>
    <submittedName>
        <fullName evidence="1">CMP-N-acetylneuraminic acid synthetase</fullName>
    </submittedName>
</protein>
<dbReference type="InterPro" id="IPR029044">
    <property type="entry name" value="Nucleotide-diphossugar_trans"/>
</dbReference>
<name>A0A840AXL7_9HYPH</name>
<dbReference type="PANTHER" id="PTHR21485:SF6">
    <property type="entry name" value="N-ACYLNEURAMINATE CYTIDYLYLTRANSFERASE-RELATED"/>
    <property type="match status" value="1"/>
</dbReference>
<dbReference type="Gene3D" id="3.90.550.10">
    <property type="entry name" value="Spore Coat Polysaccharide Biosynthesis Protein SpsA, Chain A"/>
    <property type="match status" value="1"/>
</dbReference>
<dbReference type="InterPro" id="IPR050793">
    <property type="entry name" value="CMP-NeuNAc_synthase"/>
</dbReference>
<keyword evidence="2" id="KW-1185">Reference proteome</keyword>
<sequence length="246" mass="28093">YKLVALMPMRHSSERVKGKNYRPFGDGRPLFQHMLDVLLETPGIDRVLIDTDSPVVFDICKRDYPQVILEERPAHLRDGATPMNNVLLHDTSVVDSQFYLQTHSTNPLMTKDTVARAVDLFFDKYPVYDSLFSVTKFQSRLWDPLARAVNHNPAILLRTQDLPPLYNENSCLYIFEKKTLIERQNRIGLRPLMFEMDPFEAEDIDEEINFQIAEAIFRVQAAEKAAKQAAASNTTQNTAGEPVHGA</sequence>
<dbReference type="SUPFAM" id="SSF53448">
    <property type="entry name" value="Nucleotide-diphospho-sugar transferases"/>
    <property type="match status" value="1"/>
</dbReference>
<gene>
    <name evidence="1" type="ORF">GGR25_004973</name>
</gene>
<dbReference type="RefSeq" id="WP_183401543.1">
    <property type="nucleotide sequence ID" value="NZ_JACIDS010000014.1"/>
</dbReference>
<proteinExistence type="predicted"/>
<dbReference type="CDD" id="cd02513">
    <property type="entry name" value="CMP-NeuAc_Synthase"/>
    <property type="match status" value="1"/>
</dbReference>
<dbReference type="Pfam" id="PF02348">
    <property type="entry name" value="CTP_transf_3"/>
    <property type="match status" value="1"/>
</dbReference>
<dbReference type="AlphaFoldDB" id="A0A840AXL7"/>
<accession>A0A840AXL7</accession>
<dbReference type="InterPro" id="IPR003329">
    <property type="entry name" value="Cytidylyl_trans"/>
</dbReference>
<reference evidence="1 2" key="1">
    <citation type="submission" date="2020-08" db="EMBL/GenBank/DDBJ databases">
        <title>Genomic Encyclopedia of Type Strains, Phase IV (KMG-IV): sequencing the most valuable type-strain genomes for metagenomic binning, comparative biology and taxonomic classification.</title>
        <authorList>
            <person name="Goeker M."/>
        </authorList>
    </citation>
    <scope>NUCLEOTIDE SEQUENCE [LARGE SCALE GENOMIC DNA]</scope>
    <source>
        <strain evidence="1 2">DSM 25966</strain>
    </source>
</reference>
<evidence type="ECO:0000313" key="2">
    <source>
        <dbReference type="Proteomes" id="UP000553963"/>
    </source>
</evidence>
<dbReference type="EMBL" id="JACIDS010000014">
    <property type="protein sequence ID" value="MBB3933888.1"/>
    <property type="molecule type" value="Genomic_DNA"/>
</dbReference>
<evidence type="ECO:0000313" key="1">
    <source>
        <dbReference type="EMBL" id="MBB3933888.1"/>
    </source>
</evidence>
<dbReference type="PANTHER" id="PTHR21485">
    <property type="entry name" value="HAD SUPERFAMILY MEMBERS CMAS AND KDSC"/>
    <property type="match status" value="1"/>
</dbReference>
<dbReference type="Proteomes" id="UP000553963">
    <property type="component" value="Unassembled WGS sequence"/>
</dbReference>
<feature type="non-terminal residue" evidence="1">
    <location>
        <position position="1"/>
    </location>
</feature>
<dbReference type="GO" id="GO:0008781">
    <property type="term" value="F:N-acylneuraminate cytidylyltransferase activity"/>
    <property type="evidence" value="ECO:0007669"/>
    <property type="project" value="TreeGrafter"/>
</dbReference>
<organism evidence="1 2">
    <name type="scientific">Kaistia hirudinis</name>
    <dbReference type="NCBI Taxonomy" id="1293440"/>
    <lineage>
        <taxon>Bacteria</taxon>
        <taxon>Pseudomonadati</taxon>
        <taxon>Pseudomonadota</taxon>
        <taxon>Alphaproteobacteria</taxon>
        <taxon>Hyphomicrobiales</taxon>
        <taxon>Kaistiaceae</taxon>
        <taxon>Kaistia</taxon>
    </lineage>
</organism>
<comment type="caution">
    <text evidence="1">The sequence shown here is derived from an EMBL/GenBank/DDBJ whole genome shotgun (WGS) entry which is preliminary data.</text>
</comment>